<sequence length="513" mass="56649">MGDAVAEGKRVRRPSKRSLERYEGMKIPDYILESENPPAEGGAATPPKTPIIAFVNSKSGGQLGSAIIKSFREILNPKQVYDLADEKPEEVLIRLLGHLEKLKEEGDETATHVRTHLRMIVAGGDGTAGWLLGVMGDMKLEHPPPIATMPLGTGNNLPYSFGWGKKNPGTDVRSVRKFLKEVSKANPIKVDSWHVTMKMAVENENNSMEPVKVPHSLHSFHRIVDTEHEDGRVTFRGGFWNYFSIGMDAEVAYAFHSERQNHPEKFKNQFTNQSQYAKLTCAQGWFCASCFHPASRNINQLAKIKIAKKGEAWQELEISRSIRAIVVLNLPSFSGGLNPWGTPSDKKSKKRGLTAPFVDDGLLEVVGFKDAWHGTVLFTPNGHGVRLAQTHRLRVEFHSGAATETYMRMDGEPWLQPLPDAPKPTVLEITQLGQSLVLATRKSIVRADSRAPLMQPGDEVGVKNHDGVDWNEDQMATGPRSSSSSSSSSSSDDDPALKHKFGAASTFKRSDVQ</sequence>
<dbReference type="Pfam" id="PF00609">
    <property type="entry name" value="DAGK_acc"/>
    <property type="match status" value="1"/>
</dbReference>
<dbReference type="EC" id="2.7.1.107" evidence="9"/>
<comment type="caution">
    <text evidence="12">The sequence shown here is derived from an EMBL/GenBank/DDBJ whole genome shotgun (WGS) entry which is preliminary data.</text>
</comment>
<keyword evidence="7 9" id="KW-0067">ATP-binding</keyword>
<evidence type="ECO:0000256" key="1">
    <source>
        <dbReference type="ARBA" id="ARBA00009280"/>
    </source>
</evidence>
<proteinExistence type="inferred from homology"/>
<evidence type="ECO:0000256" key="10">
    <source>
        <dbReference type="SAM" id="MobiDB-lite"/>
    </source>
</evidence>
<dbReference type="SMART" id="SM00046">
    <property type="entry name" value="DAGKc"/>
    <property type="match status" value="1"/>
</dbReference>
<organism evidence="12 13">
    <name type="scientific">Ceratodon purpureus</name>
    <name type="common">Fire moss</name>
    <name type="synonym">Dicranum purpureum</name>
    <dbReference type="NCBI Taxonomy" id="3225"/>
    <lineage>
        <taxon>Eukaryota</taxon>
        <taxon>Viridiplantae</taxon>
        <taxon>Streptophyta</taxon>
        <taxon>Embryophyta</taxon>
        <taxon>Bryophyta</taxon>
        <taxon>Bryophytina</taxon>
        <taxon>Bryopsida</taxon>
        <taxon>Dicranidae</taxon>
        <taxon>Pseudoditrichales</taxon>
        <taxon>Ditrichaceae</taxon>
        <taxon>Ceratodon</taxon>
    </lineage>
</organism>
<evidence type="ECO:0000313" key="13">
    <source>
        <dbReference type="Proteomes" id="UP000822688"/>
    </source>
</evidence>
<dbReference type="InterPro" id="IPR037607">
    <property type="entry name" value="DGK"/>
</dbReference>
<keyword evidence="13" id="KW-1185">Reference proteome</keyword>
<keyword evidence="3 9" id="KW-0808">Transferase</keyword>
<dbReference type="InterPro" id="IPR001206">
    <property type="entry name" value="Diacylglycerol_kinase_cat_dom"/>
</dbReference>
<feature type="region of interest" description="Disordered" evidence="10">
    <location>
        <begin position="449"/>
        <end position="513"/>
    </location>
</feature>
<dbReference type="GO" id="GO:0007200">
    <property type="term" value="P:phospholipase C-activating G protein-coupled receptor signaling pathway"/>
    <property type="evidence" value="ECO:0007669"/>
    <property type="project" value="InterPro"/>
</dbReference>
<comment type="similarity">
    <text evidence="1 9">Belongs to the eukaryotic diacylglycerol kinase family.</text>
</comment>
<dbReference type="FunFam" id="3.40.50.10330:FF:000016">
    <property type="entry name" value="Diacylglycerol kinase"/>
    <property type="match status" value="1"/>
</dbReference>
<dbReference type="SUPFAM" id="SSF111331">
    <property type="entry name" value="NAD kinase/diacylglycerol kinase-like"/>
    <property type="match status" value="1"/>
</dbReference>
<comment type="subunit">
    <text evidence="2">Monomer.</text>
</comment>
<dbReference type="InterPro" id="IPR000756">
    <property type="entry name" value="Diacylglycerol_kin_accessory"/>
</dbReference>
<dbReference type="Gene3D" id="3.40.50.10330">
    <property type="entry name" value="Probable inorganic polyphosphate/atp-NAD kinase, domain 1"/>
    <property type="match status" value="1"/>
</dbReference>
<dbReference type="AlphaFoldDB" id="A0A8T0J3Q0"/>
<keyword evidence="6" id="KW-0611">Plant defense</keyword>
<dbReference type="GO" id="GO:0005524">
    <property type="term" value="F:ATP binding"/>
    <property type="evidence" value="ECO:0007669"/>
    <property type="project" value="UniProtKB-KW"/>
</dbReference>
<evidence type="ECO:0000256" key="8">
    <source>
        <dbReference type="ARBA" id="ARBA00023016"/>
    </source>
</evidence>
<gene>
    <name evidence="12" type="ORF">KC19_1G044800</name>
</gene>
<feature type="region of interest" description="Disordered" evidence="10">
    <location>
        <begin position="1"/>
        <end position="20"/>
    </location>
</feature>
<reference evidence="12" key="1">
    <citation type="submission" date="2020-06" db="EMBL/GenBank/DDBJ databases">
        <title>WGS assembly of Ceratodon purpureus strain R40.</title>
        <authorList>
            <person name="Carey S.B."/>
            <person name="Jenkins J."/>
            <person name="Shu S."/>
            <person name="Lovell J.T."/>
            <person name="Sreedasyam A."/>
            <person name="Maumus F."/>
            <person name="Tiley G.P."/>
            <person name="Fernandez-Pozo N."/>
            <person name="Barry K."/>
            <person name="Chen C."/>
            <person name="Wang M."/>
            <person name="Lipzen A."/>
            <person name="Daum C."/>
            <person name="Saski C.A."/>
            <person name="Payton A.C."/>
            <person name="Mcbreen J.C."/>
            <person name="Conrad R.E."/>
            <person name="Kollar L.M."/>
            <person name="Olsson S."/>
            <person name="Huttunen S."/>
            <person name="Landis J.B."/>
            <person name="Wickett N.J."/>
            <person name="Johnson M.G."/>
            <person name="Rensing S.A."/>
            <person name="Grimwood J."/>
            <person name="Schmutz J."/>
            <person name="Mcdaniel S.F."/>
        </authorList>
    </citation>
    <scope>NUCLEOTIDE SEQUENCE</scope>
    <source>
        <strain evidence="12">R40</strain>
    </source>
</reference>
<protein>
    <recommendedName>
        <fullName evidence="9">Diacylglycerol kinase</fullName>
        <shortName evidence="9">DAG kinase</shortName>
        <ecNumber evidence="9">2.7.1.107</ecNumber>
    </recommendedName>
</protein>
<dbReference type="Gene3D" id="2.60.200.40">
    <property type="match status" value="1"/>
</dbReference>
<keyword evidence="5 9" id="KW-0418">Kinase</keyword>
<dbReference type="GO" id="GO:0004143">
    <property type="term" value="F:ATP-dependent diacylglycerol kinase activity"/>
    <property type="evidence" value="ECO:0007669"/>
    <property type="project" value="UniProtKB-EC"/>
</dbReference>
<feature type="compositionally biased region" description="Low complexity" evidence="10">
    <location>
        <begin position="481"/>
        <end position="490"/>
    </location>
</feature>
<keyword evidence="4 9" id="KW-0547">Nucleotide-binding</keyword>
<evidence type="ECO:0000313" key="12">
    <source>
        <dbReference type="EMBL" id="KAG0589749.1"/>
    </source>
</evidence>
<evidence type="ECO:0000256" key="4">
    <source>
        <dbReference type="ARBA" id="ARBA00022741"/>
    </source>
</evidence>
<dbReference type="SMART" id="SM00045">
    <property type="entry name" value="DAGKa"/>
    <property type="match status" value="1"/>
</dbReference>
<keyword evidence="8" id="KW-0346">Stress response</keyword>
<evidence type="ECO:0000256" key="9">
    <source>
        <dbReference type="RuleBase" id="RU361128"/>
    </source>
</evidence>
<dbReference type="PANTHER" id="PTHR11255">
    <property type="entry name" value="DIACYLGLYCEROL KINASE"/>
    <property type="match status" value="1"/>
</dbReference>
<dbReference type="GO" id="GO:0016020">
    <property type="term" value="C:membrane"/>
    <property type="evidence" value="ECO:0007669"/>
    <property type="project" value="TreeGrafter"/>
</dbReference>
<evidence type="ECO:0000259" key="11">
    <source>
        <dbReference type="PROSITE" id="PS50146"/>
    </source>
</evidence>
<evidence type="ECO:0000256" key="6">
    <source>
        <dbReference type="ARBA" id="ARBA00022821"/>
    </source>
</evidence>
<dbReference type="Proteomes" id="UP000822688">
    <property type="component" value="Chromosome 1"/>
</dbReference>
<evidence type="ECO:0000256" key="7">
    <source>
        <dbReference type="ARBA" id="ARBA00022840"/>
    </source>
</evidence>
<dbReference type="Pfam" id="PF00781">
    <property type="entry name" value="DAGK_cat"/>
    <property type="match status" value="1"/>
</dbReference>
<dbReference type="InterPro" id="IPR017438">
    <property type="entry name" value="ATP-NAD_kinase_N"/>
</dbReference>
<dbReference type="FunFam" id="2.60.200.40:FF:000007">
    <property type="entry name" value="diacylglycerol kinase"/>
    <property type="match status" value="1"/>
</dbReference>
<dbReference type="PROSITE" id="PS50146">
    <property type="entry name" value="DAGK"/>
    <property type="match status" value="1"/>
</dbReference>
<evidence type="ECO:0000256" key="3">
    <source>
        <dbReference type="ARBA" id="ARBA00022679"/>
    </source>
</evidence>
<dbReference type="EMBL" id="CM026421">
    <property type="protein sequence ID" value="KAG0589749.1"/>
    <property type="molecule type" value="Genomic_DNA"/>
</dbReference>
<dbReference type="PANTHER" id="PTHR11255:SF98">
    <property type="entry name" value="DIACYLGLYCEROL KINASE 5"/>
    <property type="match status" value="1"/>
</dbReference>
<feature type="domain" description="DAGKc" evidence="11">
    <location>
        <begin position="46"/>
        <end position="199"/>
    </location>
</feature>
<name>A0A8T0J3Q0_CERPU</name>
<evidence type="ECO:0000256" key="2">
    <source>
        <dbReference type="ARBA" id="ARBA00011245"/>
    </source>
</evidence>
<dbReference type="GO" id="GO:0006952">
    <property type="term" value="P:defense response"/>
    <property type="evidence" value="ECO:0007669"/>
    <property type="project" value="UniProtKB-KW"/>
</dbReference>
<evidence type="ECO:0000256" key="5">
    <source>
        <dbReference type="ARBA" id="ARBA00022777"/>
    </source>
</evidence>
<comment type="catalytic activity">
    <reaction evidence="9">
        <text>a 1,2-diacyl-sn-glycerol + ATP = a 1,2-diacyl-sn-glycero-3-phosphate + ADP + H(+)</text>
        <dbReference type="Rhea" id="RHEA:10272"/>
        <dbReference type="ChEBI" id="CHEBI:15378"/>
        <dbReference type="ChEBI" id="CHEBI:17815"/>
        <dbReference type="ChEBI" id="CHEBI:30616"/>
        <dbReference type="ChEBI" id="CHEBI:58608"/>
        <dbReference type="ChEBI" id="CHEBI:456216"/>
        <dbReference type="EC" id="2.7.1.107"/>
    </reaction>
</comment>
<accession>A0A8T0J3Q0</accession>
<dbReference type="InterPro" id="IPR016064">
    <property type="entry name" value="NAD/diacylglycerol_kinase_sf"/>
</dbReference>